<evidence type="ECO:0000256" key="11">
    <source>
        <dbReference type="ARBA" id="ARBA00047527"/>
    </source>
</evidence>
<feature type="modified residue" description="2-(S-cysteinyl)pyruvic acid O-phosphothioketal" evidence="12">
    <location>
        <position position="116"/>
    </location>
</feature>
<organism evidence="14">
    <name type="scientific">uncultured Eubacteriales bacterium</name>
    <dbReference type="NCBI Taxonomy" id="172733"/>
    <lineage>
        <taxon>Bacteria</taxon>
        <taxon>Bacillati</taxon>
        <taxon>Bacillota</taxon>
        <taxon>Clostridia</taxon>
        <taxon>Eubacteriales</taxon>
        <taxon>environmental samples</taxon>
    </lineage>
</organism>
<evidence type="ECO:0000256" key="5">
    <source>
        <dbReference type="ARBA" id="ARBA00022679"/>
    </source>
</evidence>
<evidence type="ECO:0000256" key="6">
    <source>
        <dbReference type="ARBA" id="ARBA00022960"/>
    </source>
</evidence>
<comment type="pathway">
    <text evidence="2 12">Cell wall biogenesis; peptidoglycan biosynthesis.</text>
</comment>
<feature type="binding site" evidence="12">
    <location>
        <position position="92"/>
    </location>
    <ligand>
        <name>UDP-N-acetyl-alpha-D-glucosamine</name>
        <dbReference type="ChEBI" id="CHEBI:57705"/>
    </ligand>
</feature>
<accession>A0A212J960</accession>
<dbReference type="GO" id="GO:0051301">
    <property type="term" value="P:cell division"/>
    <property type="evidence" value="ECO:0007669"/>
    <property type="project" value="UniProtKB-KW"/>
</dbReference>
<dbReference type="GO" id="GO:0005737">
    <property type="term" value="C:cytoplasm"/>
    <property type="evidence" value="ECO:0007669"/>
    <property type="project" value="UniProtKB-SubCell"/>
</dbReference>
<evidence type="ECO:0000256" key="10">
    <source>
        <dbReference type="ARBA" id="ARBA00038367"/>
    </source>
</evidence>
<dbReference type="InterPro" id="IPR050068">
    <property type="entry name" value="MurA_subfamily"/>
</dbReference>
<dbReference type="GO" id="GO:0008760">
    <property type="term" value="F:UDP-N-acetylglucosamine 1-carboxyvinyltransferase activity"/>
    <property type="evidence" value="ECO:0007669"/>
    <property type="project" value="UniProtKB-UniRule"/>
</dbReference>
<dbReference type="GO" id="GO:0019277">
    <property type="term" value="P:UDP-N-acetylgalactosamine biosynthetic process"/>
    <property type="evidence" value="ECO:0007669"/>
    <property type="project" value="InterPro"/>
</dbReference>
<dbReference type="Pfam" id="PF00275">
    <property type="entry name" value="EPSP_synthase"/>
    <property type="match status" value="1"/>
</dbReference>
<feature type="binding site" evidence="12">
    <location>
        <position position="305"/>
    </location>
    <ligand>
        <name>UDP-N-acetyl-alpha-D-glucosamine</name>
        <dbReference type="ChEBI" id="CHEBI:57705"/>
    </ligand>
</feature>
<dbReference type="GO" id="GO:0071555">
    <property type="term" value="P:cell wall organization"/>
    <property type="evidence" value="ECO:0007669"/>
    <property type="project" value="UniProtKB-KW"/>
</dbReference>
<evidence type="ECO:0000256" key="7">
    <source>
        <dbReference type="ARBA" id="ARBA00022984"/>
    </source>
</evidence>
<comment type="subcellular location">
    <subcellularLocation>
        <location evidence="1 12">Cytoplasm</location>
    </subcellularLocation>
</comment>
<dbReference type="AlphaFoldDB" id="A0A212J960"/>
<keyword evidence="8 12" id="KW-0131">Cell cycle</keyword>
<dbReference type="InterPro" id="IPR001986">
    <property type="entry name" value="Enolpyruvate_Tfrase_dom"/>
</dbReference>
<comment type="function">
    <text evidence="12">Cell wall formation. Adds enolpyruvyl to UDP-N-acetylglucosamine.</text>
</comment>
<keyword evidence="3 12" id="KW-0963">Cytoplasm</keyword>
<feature type="domain" description="Enolpyruvate transferase" evidence="13">
    <location>
        <begin position="7"/>
        <end position="406"/>
    </location>
</feature>
<name>A0A212J960_9FIRM</name>
<keyword evidence="12" id="KW-0670">Pyruvate</keyword>
<keyword evidence="9 12" id="KW-0961">Cell wall biogenesis/degradation</keyword>
<evidence type="ECO:0000259" key="13">
    <source>
        <dbReference type="Pfam" id="PF00275"/>
    </source>
</evidence>
<evidence type="ECO:0000256" key="3">
    <source>
        <dbReference type="ARBA" id="ARBA00022490"/>
    </source>
</evidence>
<sequence>MSAFLVEGGRLLSGTARVHGAKNSVLPILAATILAEGESVLHNCPDLSDVTASLAILEHLGCKTRKEGDTVCVDASHVTESDVPDQLMREMRSSVIFLGAILGRMGEAGLSFPGGCELGPRPIDLHLAAIRALGADIREQGGELRCTGQKLTGCEITLSTPSVGATENAMLTAVRAQGVTTITNAAREPEIVDLQEFLITMGAKVRGAGSSVVTIEGGIPLHGGEHTIMGDRIVAATYLSAVAAAGGEAEVVGSDYRHLSTVTAVLAEAGCRIHSEGKRIAIQCSAPLRGVRPVRTAPYPGFPTDAQAPLMAALARSEGTSVFVENIFESRFRHVDELARMGADIRVEGRVAVVYGVPRLHGAEVRAADLRGGAALVVAALGAQGRSTITGLQHTDRGYQDLDEVLRGLGADIRRIDS</sequence>
<dbReference type="EC" id="2.5.1.7" evidence="12"/>
<dbReference type="UniPathway" id="UPA00219"/>
<keyword evidence="7 12" id="KW-0573">Peptidoglycan synthesis</keyword>
<dbReference type="InterPro" id="IPR013792">
    <property type="entry name" value="RNA3'P_cycl/enolpyr_Trfase_a/b"/>
</dbReference>
<gene>
    <name evidence="12 14" type="primary">murA</name>
    <name evidence="14" type="ORF">KL86CLO1_10714</name>
</gene>
<dbReference type="InterPro" id="IPR036968">
    <property type="entry name" value="Enolpyruvate_Tfrase_sf"/>
</dbReference>
<keyword evidence="6 12" id="KW-0133">Cell shape</keyword>
<dbReference type="NCBIfam" id="NF006873">
    <property type="entry name" value="PRK09369.1"/>
    <property type="match status" value="1"/>
</dbReference>
<dbReference type="CDD" id="cd01555">
    <property type="entry name" value="UdpNAET"/>
    <property type="match status" value="1"/>
</dbReference>
<feature type="binding site" evidence="12">
    <location>
        <begin position="22"/>
        <end position="23"/>
    </location>
    <ligand>
        <name>phosphoenolpyruvate</name>
        <dbReference type="ChEBI" id="CHEBI:58702"/>
    </ligand>
</feature>
<dbReference type="Gene3D" id="3.65.10.10">
    <property type="entry name" value="Enolpyruvate transferase domain"/>
    <property type="match status" value="2"/>
</dbReference>
<evidence type="ECO:0000256" key="2">
    <source>
        <dbReference type="ARBA" id="ARBA00004752"/>
    </source>
</evidence>
<comment type="catalytic activity">
    <reaction evidence="11 12">
        <text>phosphoenolpyruvate + UDP-N-acetyl-alpha-D-glucosamine = UDP-N-acetyl-3-O-(1-carboxyvinyl)-alpha-D-glucosamine + phosphate</text>
        <dbReference type="Rhea" id="RHEA:18681"/>
        <dbReference type="ChEBI" id="CHEBI:43474"/>
        <dbReference type="ChEBI" id="CHEBI:57705"/>
        <dbReference type="ChEBI" id="CHEBI:58702"/>
        <dbReference type="ChEBI" id="CHEBI:68483"/>
        <dbReference type="EC" id="2.5.1.7"/>
    </reaction>
</comment>
<dbReference type="PANTHER" id="PTHR43783">
    <property type="entry name" value="UDP-N-ACETYLGLUCOSAMINE 1-CARBOXYVINYLTRANSFERASE"/>
    <property type="match status" value="1"/>
</dbReference>
<evidence type="ECO:0000256" key="12">
    <source>
        <dbReference type="HAMAP-Rule" id="MF_00111"/>
    </source>
</evidence>
<evidence type="ECO:0000313" key="14">
    <source>
        <dbReference type="EMBL" id="SBV95961.1"/>
    </source>
</evidence>
<dbReference type="SUPFAM" id="SSF55205">
    <property type="entry name" value="EPT/RTPC-like"/>
    <property type="match status" value="1"/>
</dbReference>
<feature type="binding site" evidence="12">
    <location>
        <position position="327"/>
    </location>
    <ligand>
        <name>UDP-N-acetyl-alpha-D-glucosamine</name>
        <dbReference type="ChEBI" id="CHEBI:57705"/>
    </ligand>
</feature>
<comment type="similarity">
    <text evidence="10 12">Belongs to the EPSP synthase family. MurA subfamily.</text>
</comment>
<dbReference type="GO" id="GO:0008360">
    <property type="term" value="P:regulation of cell shape"/>
    <property type="evidence" value="ECO:0007669"/>
    <property type="project" value="UniProtKB-KW"/>
</dbReference>
<dbReference type="EMBL" id="FLUN01000001">
    <property type="protein sequence ID" value="SBV95961.1"/>
    <property type="molecule type" value="Genomic_DNA"/>
</dbReference>
<dbReference type="HAMAP" id="MF_00111">
    <property type="entry name" value="MurA"/>
    <property type="match status" value="1"/>
</dbReference>
<keyword evidence="5 12" id="KW-0808">Transferase</keyword>
<evidence type="ECO:0000256" key="4">
    <source>
        <dbReference type="ARBA" id="ARBA00022618"/>
    </source>
</evidence>
<dbReference type="GO" id="GO:0009252">
    <property type="term" value="P:peptidoglycan biosynthetic process"/>
    <property type="evidence" value="ECO:0007669"/>
    <property type="project" value="UniProtKB-UniRule"/>
</dbReference>
<feature type="active site" description="Proton donor" evidence="12">
    <location>
        <position position="116"/>
    </location>
</feature>
<evidence type="ECO:0000256" key="9">
    <source>
        <dbReference type="ARBA" id="ARBA00023316"/>
    </source>
</evidence>
<dbReference type="PANTHER" id="PTHR43783:SF1">
    <property type="entry name" value="UDP-N-ACETYLGLUCOSAMINE 1-CARBOXYVINYLTRANSFERASE"/>
    <property type="match status" value="1"/>
</dbReference>
<evidence type="ECO:0000256" key="8">
    <source>
        <dbReference type="ARBA" id="ARBA00023306"/>
    </source>
</evidence>
<protein>
    <recommendedName>
        <fullName evidence="12">UDP-N-acetylglucosamine 1-carboxyvinyltransferase</fullName>
        <ecNumber evidence="12">2.5.1.7</ecNumber>
    </recommendedName>
    <alternativeName>
        <fullName evidence="12">Enoylpyruvate transferase</fullName>
    </alternativeName>
    <alternativeName>
        <fullName evidence="12">UDP-N-acetylglucosamine enolpyruvyl transferase</fullName>
        <shortName evidence="12">EPT</shortName>
    </alternativeName>
</protein>
<dbReference type="InterPro" id="IPR005750">
    <property type="entry name" value="UDP_GlcNAc_COvinyl_MurA"/>
</dbReference>
<feature type="binding site" evidence="12">
    <location>
        <begin position="121"/>
        <end position="125"/>
    </location>
    <ligand>
        <name>UDP-N-acetyl-alpha-D-glucosamine</name>
        <dbReference type="ChEBI" id="CHEBI:57705"/>
    </ligand>
</feature>
<proteinExistence type="inferred from homology"/>
<reference evidence="14" key="1">
    <citation type="submission" date="2016-04" db="EMBL/GenBank/DDBJ databases">
        <authorList>
            <person name="Evans L.H."/>
            <person name="Alamgir A."/>
            <person name="Owens N."/>
            <person name="Weber N.D."/>
            <person name="Virtaneva K."/>
            <person name="Barbian K."/>
            <person name="Babar A."/>
            <person name="Rosenke K."/>
        </authorList>
    </citation>
    <scope>NUCLEOTIDE SEQUENCE</scope>
    <source>
        <strain evidence="14">86</strain>
    </source>
</reference>
<dbReference type="NCBIfam" id="TIGR01072">
    <property type="entry name" value="murA"/>
    <property type="match status" value="1"/>
</dbReference>
<comment type="caution">
    <text evidence="12">Lacks conserved residue(s) required for the propagation of feature annotation.</text>
</comment>
<evidence type="ECO:0000256" key="1">
    <source>
        <dbReference type="ARBA" id="ARBA00004496"/>
    </source>
</evidence>
<keyword evidence="4 12" id="KW-0132">Cell division</keyword>